<comment type="caution">
    <text evidence="1">The sequence shown here is derived from an EMBL/GenBank/DDBJ whole genome shotgun (WGS) entry which is preliminary data.</text>
</comment>
<evidence type="ECO:0000313" key="2">
    <source>
        <dbReference type="Proteomes" id="UP001458880"/>
    </source>
</evidence>
<name>A0AAW1L5F6_POPJA</name>
<evidence type="ECO:0000313" key="1">
    <source>
        <dbReference type="EMBL" id="KAK9728754.1"/>
    </source>
</evidence>
<dbReference type="EMBL" id="JASPKY010000167">
    <property type="protein sequence ID" value="KAK9728754.1"/>
    <property type="molecule type" value="Genomic_DNA"/>
</dbReference>
<sequence>MEEEKFQIEYNIGRTLKDITRISKFRNKAERDMQKAVKNKLARDCQERLKCDIYRLKKELKRTEKLMDPCDRLILRLQTVHQTVSESQPTQKG</sequence>
<reference evidence="1 2" key="1">
    <citation type="journal article" date="2024" name="BMC Genomics">
        <title>De novo assembly and annotation of Popillia japonica's genome with initial clues to its potential as an invasive pest.</title>
        <authorList>
            <person name="Cucini C."/>
            <person name="Boschi S."/>
            <person name="Funari R."/>
            <person name="Cardaioli E."/>
            <person name="Iannotti N."/>
            <person name="Marturano G."/>
            <person name="Paoli F."/>
            <person name="Bruttini M."/>
            <person name="Carapelli A."/>
            <person name="Frati F."/>
            <person name="Nardi F."/>
        </authorList>
    </citation>
    <scope>NUCLEOTIDE SEQUENCE [LARGE SCALE GENOMIC DNA]</scope>
    <source>
        <strain evidence="1">DMR45628</strain>
    </source>
</reference>
<organism evidence="1 2">
    <name type="scientific">Popillia japonica</name>
    <name type="common">Japanese beetle</name>
    <dbReference type="NCBI Taxonomy" id="7064"/>
    <lineage>
        <taxon>Eukaryota</taxon>
        <taxon>Metazoa</taxon>
        <taxon>Ecdysozoa</taxon>
        <taxon>Arthropoda</taxon>
        <taxon>Hexapoda</taxon>
        <taxon>Insecta</taxon>
        <taxon>Pterygota</taxon>
        <taxon>Neoptera</taxon>
        <taxon>Endopterygota</taxon>
        <taxon>Coleoptera</taxon>
        <taxon>Polyphaga</taxon>
        <taxon>Scarabaeiformia</taxon>
        <taxon>Scarabaeidae</taxon>
        <taxon>Rutelinae</taxon>
        <taxon>Popillia</taxon>
    </lineage>
</organism>
<dbReference type="Proteomes" id="UP001458880">
    <property type="component" value="Unassembled WGS sequence"/>
</dbReference>
<accession>A0AAW1L5F6</accession>
<dbReference type="AlphaFoldDB" id="A0AAW1L5F6"/>
<gene>
    <name evidence="1" type="ORF">QE152_g17076</name>
</gene>
<proteinExistence type="predicted"/>
<keyword evidence="2" id="KW-1185">Reference proteome</keyword>
<protein>
    <submittedName>
        <fullName evidence="1">Uncharacterized protein</fullName>
    </submittedName>
</protein>